<protein>
    <submittedName>
        <fullName evidence="2">Uncharacterized protein</fullName>
    </submittedName>
</protein>
<feature type="transmembrane region" description="Helical" evidence="1">
    <location>
        <begin position="148"/>
        <end position="167"/>
    </location>
</feature>
<dbReference type="GeneID" id="19209653"/>
<evidence type="ECO:0000313" key="2">
    <source>
        <dbReference type="EMBL" id="EIW74950.1"/>
    </source>
</evidence>
<organism evidence="2 3">
    <name type="scientific">Coniophora puteana (strain RWD-64-598)</name>
    <name type="common">Brown rot fungus</name>
    <dbReference type="NCBI Taxonomy" id="741705"/>
    <lineage>
        <taxon>Eukaryota</taxon>
        <taxon>Fungi</taxon>
        <taxon>Dikarya</taxon>
        <taxon>Basidiomycota</taxon>
        <taxon>Agaricomycotina</taxon>
        <taxon>Agaricomycetes</taxon>
        <taxon>Agaricomycetidae</taxon>
        <taxon>Boletales</taxon>
        <taxon>Coniophorineae</taxon>
        <taxon>Coniophoraceae</taxon>
        <taxon>Coniophora</taxon>
    </lineage>
</organism>
<sequence>MFLYVNESSYASTSEGDAAIVGFFQDFRALQYSVIALLTLYLWHFVLTLPQEVLLSAGSGSNNSAEGSLLANLVLSPKSILPPELGLCSYNLYRGFPYLSSISIMVIDFVILMLFTAKTVHYHWKAVDRAWSVFLGLMLTLTKPEVEPVIGGFWFTLVPMAISYLILGMRETTLNSCYYGSETLMTTVSTYFGLTFFDVKFRPYAAGLSIHWACDLINVLVNKAHLDGAAEGVESEAVLDDAASAEGETHLYRSTYIVTLAVLGMFDAFSVKRCGPLRTRQKDTYACRRVQPSNNADMTVPAAAGATIGAGSRSGYGIPAKSLSMEAETTLVEHLSMRTLKDMRRIALWPPRLHLAQLVRLLSLPHDHGLLNQQHSSQSWCGRERGKQIRWIAQDVRQPSQLHPEASKGE</sequence>
<keyword evidence="1" id="KW-0812">Transmembrane</keyword>
<feature type="transmembrane region" description="Helical" evidence="1">
    <location>
        <begin position="95"/>
        <end position="114"/>
    </location>
</feature>
<evidence type="ECO:0000256" key="1">
    <source>
        <dbReference type="SAM" id="Phobius"/>
    </source>
</evidence>
<keyword evidence="3" id="KW-1185">Reference proteome</keyword>
<proteinExistence type="predicted"/>
<feature type="transmembrane region" description="Helical" evidence="1">
    <location>
        <begin position="29"/>
        <end position="46"/>
    </location>
</feature>
<evidence type="ECO:0000313" key="3">
    <source>
        <dbReference type="Proteomes" id="UP000053558"/>
    </source>
</evidence>
<dbReference type="AlphaFoldDB" id="A0A5M3M829"/>
<dbReference type="KEGG" id="cput:CONPUDRAFT_77737"/>
<dbReference type="EMBL" id="JH711590">
    <property type="protein sequence ID" value="EIW74950.1"/>
    <property type="molecule type" value="Genomic_DNA"/>
</dbReference>
<comment type="caution">
    <text evidence="2">The sequence shown here is derived from an EMBL/GenBank/DDBJ whole genome shotgun (WGS) entry which is preliminary data.</text>
</comment>
<name>A0A5M3M829_CONPW</name>
<keyword evidence="1" id="KW-1133">Transmembrane helix</keyword>
<dbReference type="RefSeq" id="XP_007775003.1">
    <property type="nucleotide sequence ID" value="XM_007776813.1"/>
</dbReference>
<reference evidence="3" key="1">
    <citation type="journal article" date="2012" name="Science">
        <title>The Paleozoic origin of enzymatic lignin decomposition reconstructed from 31 fungal genomes.</title>
        <authorList>
            <person name="Floudas D."/>
            <person name="Binder M."/>
            <person name="Riley R."/>
            <person name="Barry K."/>
            <person name="Blanchette R.A."/>
            <person name="Henrissat B."/>
            <person name="Martinez A.T."/>
            <person name="Otillar R."/>
            <person name="Spatafora J.W."/>
            <person name="Yadav J.S."/>
            <person name="Aerts A."/>
            <person name="Benoit I."/>
            <person name="Boyd A."/>
            <person name="Carlson A."/>
            <person name="Copeland A."/>
            <person name="Coutinho P.M."/>
            <person name="de Vries R.P."/>
            <person name="Ferreira P."/>
            <person name="Findley K."/>
            <person name="Foster B."/>
            <person name="Gaskell J."/>
            <person name="Glotzer D."/>
            <person name="Gorecki P."/>
            <person name="Heitman J."/>
            <person name="Hesse C."/>
            <person name="Hori C."/>
            <person name="Igarashi K."/>
            <person name="Jurgens J.A."/>
            <person name="Kallen N."/>
            <person name="Kersten P."/>
            <person name="Kohler A."/>
            <person name="Kuees U."/>
            <person name="Kumar T.K.A."/>
            <person name="Kuo A."/>
            <person name="LaButti K."/>
            <person name="Larrondo L.F."/>
            <person name="Lindquist E."/>
            <person name="Ling A."/>
            <person name="Lombard V."/>
            <person name="Lucas S."/>
            <person name="Lundell T."/>
            <person name="Martin R."/>
            <person name="McLaughlin D.J."/>
            <person name="Morgenstern I."/>
            <person name="Morin E."/>
            <person name="Murat C."/>
            <person name="Nagy L.G."/>
            <person name="Nolan M."/>
            <person name="Ohm R.A."/>
            <person name="Patyshakuliyeva A."/>
            <person name="Rokas A."/>
            <person name="Ruiz-Duenas F.J."/>
            <person name="Sabat G."/>
            <person name="Salamov A."/>
            <person name="Samejima M."/>
            <person name="Schmutz J."/>
            <person name="Slot J.C."/>
            <person name="St John F."/>
            <person name="Stenlid J."/>
            <person name="Sun H."/>
            <person name="Sun S."/>
            <person name="Syed K."/>
            <person name="Tsang A."/>
            <person name="Wiebenga A."/>
            <person name="Young D."/>
            <person name="Pisabarro A."/>
            <person name="Eastwood D.C."/>
            <person name="Martin F."/>
            <person name="Cullen D."/>
            <person name="Grigoriev I.V."/>
            <person name="Hibbett D.S."/>
        </authorList>
    </citation>
    <scope>NUCLEOTIDE SEQUENCE [LARGE SCALE GENOMIC DNA]</scope>
    <source>
        <strain evidence="3">RWD-64-598 SS2</strain>
    </source>
</reference>
<keyword evidence="1" id="KW-0472">Membrane</keyword>
<accession>A0A5M3M829</accession>
<dbReference type="Proteomes" id="UP000053558">
    <property type="component" value="Unassembled WGS sequence"/>
</dbReference>
<gene>
    <name evidence="2" type="ORF">CONPUDRAFT_77737</name>
</gene>